<dbReference type="EMBL" id="NJHN03000131">
    <property type="protein sequence ID" value="KAH9412395.1"/>
    <property type="molecule type" value="Genomic_DNA"/>
</dbReference>
<keyword evidence="3" id="KW-1185">Reference proteome</keyword>
<evidence type="ECO:0000313" key="2">
    <source>
        <dbReference type="EMBL" id="KAH9412395.1"/>
    </source>
</evidence>
<dbReference type="Proteomes" id="UP000887458">
    <property type="component" value="Unassembled WGS sequence"/>
</dbReference>
<organism evidence="2 3">
    <name type="scientific">Dermatophagoides pteronyssinus</name>
    <name type="common">European house dust mite</name>
    <dbReference type="NCBI Taxonomy" id="6956"/>
    <lineage>
        <taxon>Eukaryota</taxon>
        <taxon>Metazoa</taxon>
        <taxon>Ecdysozoa</taxon>
        <taxon>Arthropoda</taxon>
        <taxon>Chelicerata</taxon>
        <taxon>Arachnida</taxon>
        <taxon>Acari</taxon>
        <taxon>Acariformes</taxon>
        <taxon>Sarcoptiformes</taxon>
        <taxon>Astigmata</taxon>
        <taxon>Psoroptidia</taxon>
        <taxon>Analgoidea</taxon>
        <taxon>Pyroglyphidae</taxon>
        <taxon>Dermatophagoidinae</taxon>
        <taxon>Dermatophagoides</taxon>
    </lineage>
</organism>
<protein>
    <submittedName>
        <fullName evidence="2">Uncharacterized protein</fullName>
    </submittedName>
</protein>
<evidence type="ECO:0000256" key="1">
    <source>
        <dbReference type="SAM" id="Phobius"/>
    </source>
</evidence>
<reference evidence="2 3" key="1">
    <citation type="journal article" date="2018" name="J. Allergy Clin. Immunol.">
        <title>High-quality assembly of Dermatophagoides pteronyssinus genome and transcriptome reveals a wide range of novel allergens.</title>
        <authorList>
            <person name="Liu X.Y."/>
            <person name="Yang K.Y."/>
            <person name="Wang M.Q."/>
            <person name="Kwok J.S."/>
            <person name="Zeng X."/>
            <person name="Yang Z."/>
            <person name="Xiao X.J."/>
            <person name="Lau C.P."/>
            <person name="Li Y."/>
            <person name="Huang Z.M."/>
            <person name="Ba J.G."/>
            <person name="Yim A.K."/>
            <person name="Ouyang C.Y."/>
            <person name="Ngai S.M."/>
            <person name="Chan T.F."/>
            <person name="Leung E.L."/>
            <person name="Liu L."/>
            <person name="Liu Z.G."/>
            <person name="Tsui S.K."/>
        </authorList>
    </citation>
    <scope>NUCLEOTIDE SEQUENCE [LARGE SCALE GENOMIC DNA]</scope>
    <source>
        <strain evidence="2">Derp</strain>
    </source>
</reference>
<keyword evidence="1" id="KW-1133">Transmembrane helix</keyword>
<accession>A0ABQ8IQL8</accession>
<proteinExistence type="predicted"/>
<evidence type="ECO:0000313" key="3">
    <source>
        <dbReference type="Proteomes" id="UP000887458"/>
    </source>
</evidence>
<name>A0ABQ8IQL8_DERPT</name>
<keyword evidence="1" id="KW-0812">Transmembrane</keyword>
<sequence length="402" mass="47678">MIAVKLSKQEPYELIKSVKTFREHFITLSNENHHIEQNINCAQRNSYLNRTISMSIWPVSKSGKKLIILYTLDHKLIVYPIAQSIISKFFTKFYLAEGFELPMSKFVNKLFERFDNWFRLEEHQLRYRGVFAMNFDIEYIKIRLDFAMFNPFSPSHSLTTTEFQLKQSQSHDEFKTDDGWPKDGTSILLRYIVDEHNSIWILRYWVQTSHYDLEIYHETFVNNKRKGYICHDIKNQSISLTENYCGNNFDQDYYLWPSFDFGFICNKLIYLVFTAKSTILLVDKSLLTELDVHKEITFVSIESIFFCPDKLNPTAKDKDDEIVHPDNNRTRSDTTTISSEFQTIGSPKSRFTSSPHQSEKNEKNVVFIPSKFKVIRKNTYLILFIVGKYLMIIFFFIIDYFL</sequence>
<gene>
    <name evidence="2" type="ORF">DERP_013638</name>
</gene>
<reference evidence="2 3" key="2">
    <citation type="journal article" date="2022" name="Mol. Biol. Evol.">
        <title>Comparative Genomics Reveals Insights into the Divergent Evolution of Astigmatic Mites and Household Pest Adaptations.</title>
        <authorList>
            <person name="Xiong Q."/>
            <person name="Wan A.T."/>
            <person name="Liu X."/>
            <person name="Fung C.S."/>
            <person name="Xiao X."/>
            <person name="Malainual N."/>
            <person name="Hou J."/>
            <person name="Wang L."/>
            <person name="Wang M."/>
            <person name="Yang K.Y."/>
            <person name="Cui Y."/>
            <person name="Leung E.L."/>
            <person name="Nong W."/>
            <person name="Shin S.K."/>
            <person name="Au S.W."/>
            <person name="Jeong K.Y."/>
            <person name="Chew F.T."/>
            <person name="Hui J.H."/>
            <person name="Leung T.F."/>
            <person name="Tungtrongchitr A."/>
            <person name="Zhong N."/>
            <person name="Liu Z."/>
            <person name="Tsui S.K."/>
        </authorList>
    </citation>
    <scope>NUCLEOTIDE SEQUENCE [LARGE SCALE GENOMIC DNA]</scope>
    <source>
        <strain evidence="2">Derp</strain>
    </source>
</reference>
<comment type="caution">
    <text evidence="2">The sequence shown here is derived from an EMBL/GenBank/DDBJ whole genome shotgun (WGS) entry which is preliminary data.</text>
</comment>
<keyword evidence="1" id="KW-0472">Membrane</keyword>
<feature type="transmembrane region" description="Helical" evidence="1">
    <location>
        <begin position="380"/>
        <end position="401"/>
    </location>
</feature>